<dbReference type="InterPro" id="IPR048469">
    <property type="entry name" value="YchJ-like_M"/>
</dbReference>
<keyword evidence="5" id="KW-1185">Reference proteome</keyword>
<dbReference type="EMBL" id="VJXR01000035">
    <property type="protein sequence ID" value="TRW44795.1"/>
    <property type="molecule type" value="Genomic_DNA"/>
</dbReference>
<accession>A0A552WPW3</accession>
<protein>
    <recommendedName>
        <fullName evidence="2">UPF0225 protein FJ693_12050</fullName>
    </recommendedName>
</protein>
<sequence>MPDLNDDAGCPCLSGETYGACCGRFHAGRAAGGPYPPTAEALMRSRYSAFAVGDVAYLEATWHPRTRPPGLALDGVTWRRLDILAAVAGGPFDTDGVVEFVAHYRSPAGGGRLHEVSRFVRGGGRWFYVDGEQRA</sequence>
<evidence type="ECO:0000256" key="1">
    <source>
        <dbReference type="ARBA" id="ARBA00010839"/>
    </source>
</evidence>
<dbReference type="Proteomes" id="UP000318693">
    <property type="component" value="Unassembled WGS sequence"/>
</dbReference>
<organism evidence="4 5">
    <name type="scientific">Georgenia yuyongxinii</name>
    <dbReference type="NCBI Taxonomy" id="2589797"/>
    <lineage>
        <taxon>Bacteria</taxon>
        <taxon>Bacillati</taxon>
        <taxon>Actinomycetota</taxon>
        <taxon>Actinomycetes</taxon>
        <taxon>Micrococcales</taxon>
        <taxon>Bogoriellaceae</taxon>
        <taxon>Georgenia</taxon>
    </lineage>
</organism>
<dbReference type="AlphaFoldDB" id="A0A552WPW3"/>
<evidence type="ECO:0000313" key="4">
    <source>
        <dbReference type="EMBL" id="TRW44795.1"/>
    </source>
</evidence>
<dbReference type="InterPro" id="IPR004027">
    <property type="entry name" value="SEC_C_motif"/>
</dbReference>
<feature type="domain" description="YchJ-like middle NTF2-like" evidence="3">
    <location>
        <begin position="38"/>
        <end position="131"/>
    </location>
</feature>
<dbReference type="InterPro" id="IPR032710">
    <property type="entry name" value="NTF2-like_dom_sf"/>
</dbReference>
<dbReference type="Pfam" id="PF02810">
    <property type="entry name" value="SEC-C"/>
    <property type="match status" value="1"/>
</dbReference>
<evidence type="ECO:0000259" key="3">
    <source>
        <dbReference type="Pfam" id="PF17775"/>
    </source>
</evidence>
<dbReference type="InterPro" id="IPR023006">
    <property type="entry name" value="YchJ-like"/>
</dbReference>
<comment type="similarity">
    <text evidence="1 2">Belongs to the UPF0225 family.</text>
</comment>
<dbReference type="SUPFAM" id="SSF54427">
    <property type="entry name" value="NTF2-like"/>
    <property type="match status" value="1"/>
</dbReference>
<evidence type="ECO:0000313" key="5">
    <source>
        <dbReference type="Proteomes" id="UP000318693"/>
    </source>
</evidence>
<dbReference type="HAMAP" id="MF_00612">
    <property type="entry name" value="UPF0225"/>
    <property type="match status" value="1"/>
</dbReference>
<proteinExistence type="inferred from homology"/>
<evidence type="ECO:0000256" key="2">
    <source>
        <dbReference type="HAMAP-Rule" id="MF_00612"/>
    </source>
</evidence>
<dbReference type="Gene3D" id="3.10.450.50">
    <property type="match status" value="1"/>
</dbReference>
<comment type="caution">
    <text evidence="4">The sequence shown here is derived from an EMBL/GenBank/DDBJ whole genome shotgun (WGS) entry which is preliminary data.</text>
</comment>
<reference evidence="4 5" key="1">
    <citation type="submission" date="2019-07" db="EMBL/GenBank/DDBJ databases">
        <title>Georgenia wutianyii sp. nov. and Georgenia *** sp. nov. isolated from plateau pika (Ochotona curzoniae) in the Qinghai-Tibet plateau of China.</title>
        <authorList>
            <person name="Tian Z."/>
        </authorList>
    </citation>
    <scope>NUCLEOTIDE SEQUENCE [LARGE SCALE GENOMIC DNA]</scope>
    <source>
        <strain evidence="4 5">Z446</strain>
    </source>
</reference>
<dbReference type="Pfam" id="PF17775">
    <property type="entry name" value="YchJ_M-like"/>
    <property type="match status" value="1"/>
</dbReference>
<gene>
    <name evidence="4" type="ORF">FJ693_12050</name>
</gene>
<name>A0A552WPW3_9MICO</name>